<dbReference type="Gene3D" id="3.40.50.12780">
    <property type="entry name" value="N-terminal domain of ligase-like"/>
    <property type="match status" value="1"/>
</dbReference>
<evidence type="ECO:0000256" key="2">
    <source>
        <dbReference type="ARBA" id="ARBA00022598"/>
    </source>
</evidence>
<gene>
    <name evidence="5" type="ORF">JD82_03441</name>
</gene>
<dbReference type="SUPFAM" id="SSF56801">
    <property type="entry name" value="Acetyl-CoA synthetase-like"/>
    <property type="match status" value="1"/>
</dbReference>
<dbReference type="AlphaFoldDB" id="A0A660CE16"/>
<dbReference type="EMBL" id="VLJV01000001">
    <property type="protein sequence ID" value="TWH21576.1"/>
    <property type="molecule type" value="Genomic_DNA"/>
</dbReference>
<evidence type="ECO:0000313" key="6">
    <source>
        <dbReference type="Proteomes" id="UP000317303"/>
    </source>
</evidence>
<reference evidence="5 6" key="1">
    <citation type="submission" date="2019-07" db="EMBL/GenBank/DDBJ databases">
        <title>R&amp;d 2014.</title>
        <authorList>
            <person name="Klenk H.-P."/>
        </authorList>
    </citation>
    <scope>NUCLEOTIDE SEQUENCE [LARGE SCALE GENOMIC DNA]</scope>
    <source>
        <strain evidence="5 6">DSM 43194</strain>
    </source>
</reference>
<feature type="domain" description="AMP-binding enzyme C-terminal" evidence="4">
    <location>
        <begin position="319"/>
        <end position="391"/>
    </location>
</feature>
<dbReference type="Pfam" id="PF00501">
    <property type="entry name" value="AMP-binding"/>
    <property type="match status" value="1"/>
</dbReference>
<dbReference type="InterPro" id="IPR020845">
    <property type="entry name" value="AMP-binding_CS"/>
</dbReference>
<feature type="domain" description="AMP-dependent synthetase/ligase" evidence="3">
    <location>
        <begin position="84"/>
        <end position="271"/>
    </location>
</feature>
<dbReference type="Gene3D" id="3.30.300.30">
    <property type="match status" value="1"/>
</dbReference>
<keyword evidence="2" id="KW-0436">Ligase</keyword>
<dbReference type="RefSeq" id="WP_030530324.1">
    <property type="nucleotide sequence ID" value="NZ_JOIJ01000001.1"/>
</dbReference>
<dbReference type="InterPro" id="IPR000873">
    <property type="entry name" value="AMP-dep_synth/lig_dom"/>
</dbReference>
<comment type="caution">
    <text evidence="5">The sequence shown here is derived from an EMBL/GenBank/DDBJ whole genome shotgun (WGS) entry which is preliminary data.</text>
</comment>
<evidence type="ECO:0000313" key="5">
    <source>
        <dbReference type="EMBL" id="TWH21576.1"/>
    </source>
</evidence>
<evidence type="ECO:0000256" key="1">
    <source>
        <dbReference type="ARBA" id="ARBA00006432"/>
    </source>
</evidence>
<dbReference type="PANTHER" id="PTHR43201">
    <property type="entry name" value="ACYL-COA SYNTHETASE"/>
    <property type="match status" value="1"/>
</dbReference>
<protein>
    <submittedName>
        <fullName evidence="5">Long-chain acyl-CoA synthetase</fullName>
    </submittedName>
</protein>
<dbReference type="GO" id="GO:0006631">
    <property type="term" value="P:fatty acid metabolic process"/>
    <property type="evidence" value="ECO:0007669"/>
    <property type="project" value="TreeGrafter"/>
</dbReference>
<sequence>MTVVGHLPPEAHGAARTLAARGVSAGDHVAIDSPNVLPWLLGADLLGAAALVVEPTWTAADRAAVFDAARPSVTVTGSPEPAPPVPPHVGDTRFYLPTTSGSTGTPKVGVRTRSSWTRSFEALGRIDGPVLVGGPLSSSLFLFGALHALWCGATPWLRDRWRPAEAREAGAVHVVPAMLADLVADAEQRPGPSALRTVVCGGAHLGEALRSRFAEALPETRLIEYYGSAEHSLIAIRRHADAELRPLPEVDLDIRDGVLWVRSPLAFDGYLHEGAVEPAGEWLSNGDRVRRTASGGLIVGGRGETIVHSAGTQVPAEHVESVLRTVAGVDDVLVTGTPHPRLGQLVTAVVQARRAPSPAELRAAVRAALRPELRPRRWLWTTQLPRTASGKPARAAVADRLRDGTLDAVPLGGEPTP</sequence>
<dbReference type="PANTHER" id="PTHR43201:SF5">
    <property type="entry name" value="MEDIUM-CHAIN ACYL-COA LIGASE ACSF2, MITOCHONDRIAL"/>
    <property type="match status" value="1"/>
</dbReference>
<evidence type="ECO:0000259" key="3">
    <source>
        <dbReference type="Pfam" id="PF00501"/>
    </source>
</evidence>
<dbReference type="InterPro" id="IPR042099">
    <property type="entry name" value="ANL_N_sf"/>
</dbReference>
<organism evidence="5 6">
    <name type="scientific">Prauserella rugosa</name>
    <dbReference type="NCBI Taxonomy" id="43354"/>
    <lineage>
        <taxon>Bacteria</taxon>
        <taxon>Bacillati</taxon>
        <taxon>Actinomycetota</taxon>
        <taxon>Actinomycetes</taxon>
        <taxon>Pseudonocardiales</taxon>
        <taxon>Pseudonocardiaceae</taxon>
        <taxon>Prauserella</taxon>
    </lineage>
</organism>
<dbReference type="PROSITE" id="PS00455">
    <property type="entry name" value="AMP_BINDING"/>
    <property type="match status" value="1"/>
</dbReference>
<dbReference type="InterPro" id="IPR025110">
    <property type="entry name" value="AMP-bd_C"/>
</dbReference>
<dbReference type="InterPro" id="IPR045851">
    <property type="entry name" value="AMP-bd_C_sf"/>
</dbReference>
<accession>A0A660CE16</accession>
<evidence type="ECO:0000259" key="4">
    <source>
        <dbReference type="Pfam" id="PF13193"/>
    </source>
</evidence>
<name>A0A660CE16_9PSEU</name>
<keyword evidence="6" id="KW-1185">Reference proteome</keyword>
<proteinExistence type="inferred from homology"/>
<comment type="similarity">
    <text evidence="1">Belongs to the ATP-dependent AMP-binding enzyme family.</text>
</comment>
<dbReference type="OrthoDB" id="5240965at2"/>
<dbReference type="Pfam" id="PF13193">
    <property type="entry name" value="AMP-binding_C"/>
    <property type="match status" value="1"/>
</dbReference>
<dbReference type="GO" id="GO:0031956">
    <property type="term" value="F:medium-chain fatty acid-CoA ligase activity"/>
    <property type="evidence" value="ECO:0007669"/>
    <property type="project" value="TreeGrafter"/>
</dbReference>
<dbReference type="Proteomes" id="UP000317303">
    <property type="component" value="Unassembled WGS sequence"/>
</dbReference>